<gene>
    <name evidence="1" type="ORF">HaLaN_22353</name>
</gene>
<dbReference type="Proteomes" id="UP000485058">
    <property type="component" value="Unassembled WGS sequence"/>
</dbReference>
<organism evidence="1 2">
    <name type="scientific">Haematococcus lacustris</name>
    <name type="common">Green alga</name>
    <name type="synonym">Haematococcus pluvialis</name>
    <dbReference type="NCBI Taxonomy" id="44745"/>
    <lineage>
        <taxon>Eukaryota</taxon>
        <taxon>Viridiplantae</taxon>
        <taxon>Chlorophyta</taxon>
        <taxon>core chlorophytes</taxon>
        <taxon>Chlorophyceae</taxon>
        <taxon>CS clade</taxon>
        <taxon>Chlamydomonadales</taxon>
        <taxon>Haematococcaceae</taxon>
        <taxon>Haematococcus</taxon>
    </lineage>
</organism>
<proteinExistence type="predicted"/>
<reference evidence="1 2" key="1">
    <citation type="submission" date="2020-02" db="EMBL/GenBank/DDBJ databases">
        <title>Draft genome sequence of Haematococcus lacustris strain NIES-144.</title>
        <authorList>
            <person name="Morimoto D."/>
            <person name="Nakagawa S."/>
            <person name="Yoshida T."/>
            <person name="Sawayama S."/>
        </authorList>
    </citation>
    <scope>NUCLEOTIDE SEQUENCE [LARGE SCALE GENOMIC DNA]</scope>
    <source>
        <strain evidence="1 2">NIES-144</strain>
    </source>
</reference>
<accession>A0A699ZY08</accession>
<evidence type="ECO:0000313" key="2">
    <source>
        <dbReference type="Proteomes" id="UP000485058"/>
    </source>
</evidence>
<protein>
    <submittedName>
        <fullName evidence="1">Uncharacterized protein</fullName>
    </submittedName>
</protein>
<keyword evidence="2" id="KW-1185">Reference proteome</keyword>
<sequence length="58" mass="6470">MYKLMAMVDQVFDLMAIKLRGMHTPLNFVWKTYNGMYELLALVDQAGQPLAPPSAAAP</sequence>
<feature type="non-terminal residue" evidence="1">
    <location>
        <position position="1"/>
    </location>
</feature>
<dbReference type="AlphaFoldDB" id="A0A699ZY08"/>
<feature type="non-terminal residue" evidence="1">
    <location>
        <position position="58"/>
    </location>
</feature>
<comment type="caution">
    <text evidence="1">The sequence shown here is derived from an EMBL/GenBank/DDBJ whole genome shotgun (WGS) entry which is preliminary data.</text>
</comment>
<name>A0A699ZY08_HAELA</name>
<dbReference type="EMBL" id="BLLF01002562">
    <property type="protein sequence ID" value="GFH24539.1"/>
    <property type="molecule type" value="Genomic_DNA"/>
</dbReference>
<evidence type="ECO:0000313" key="1">
    <source>
        <dbReference type="EMBL" id="GFH24539.1"/>
    </source>
</evidence>